<comment type="caution">
    <text evidence="2">The sequence shown here is derived from an EMBL/GenBank/DDBJ whole genome shotgun (WGS) entry which is preliminary data.</text>
</comment>
<feature type="compositionally biased region" description="Basic residues" evidence="1">
    <location>
        <begin position="43"/>
        <end position="53"/>
    </location>
</feature>
<feature type="non-terminal residue" evidence="2">
    <location>
        <position position="1"/>
    </location>
</feature>
<gene>
    <name evidence="2" type="ORF">Tci_932786</name>
</gene>
<dbReference type="AlphaFoldDB" id="A0A699XMA8"/>
<feature type="non-terminal residue" evidence="2">
    <location>
        <position position="77"/>
    </location>
</feature>
<feature type="compositionally biased region" description="Basic residues" evidence="1">
    <location>
        <begin position="64"/>
        <end position="77"/>
    </location>
</feature>
<sequence length="77" mass="8533">HRRHRRRRGAPAVQTLGRGRQAAALGIQHRQQQPGASAGLHPHAGRRDRRQGRARLPADAAGRRAGHPRRHRQAASL</sequence>
<dbReference type="EMBL" id="BKCJ011882960">
    <property type="protein sequence ID" value="GFD60817.1"/>
    <property type="molecule type" value="Genomic_DNA"/>
</dbReference>
<feature type="region of interest" description="Disordered" evidence="1">
    <location>
        <begin position="25"/>
        <end position="77"/>
    </location>
</feature>
<evidence type="ECO:0000313" key="2">
    <source>
        <dbReference type="EMBL" id="GFD60817.1"/>
    </source>
</evidence>
<organism evidence="2">
    <name type="scientific">Tanacetum cinerariifolium</name>
    <name type="common">Dalmatian daisy</name>
    <name type="synonym">Chrysanthemum cinerariifolium</name>
    <dbReference type="NCBI Taxonomy" id="118510"/>
    <lineage>
        <taxon>Eukaryota</taxon>
        <taxon>Viridiplantae</taxon>
        <taxon>Streptophyta</taxon>
        <taxon>Embryophyta</taxon>
        <taxon>Tracheophyta</taxon>
        <taxon>Spermatophyta</taxon>
        <taxon>Magnoliopsida</taxon>
        <taxon>eudicotyledons</taxon>
        <taxon>Gunneridae</taxon>
        <taxon>Pentapetalae</taxon>
        <taxon>asterids</taxon>
        <taxon>campanulids</taxon>
        <taxon>Asterales</taxon>
        <taxon>Asteraceae</taxon>
        <taxon>Asteroideae</taxon>
        <taxon>Anthemideae</taxon>
        <taxon>Anthemidinae</taxon>
        <taxon>Tanacetum</taxon>
    </lineage>
</organism>
<name>A0A699XMA8_TANCI</name>
<proteinExistence type="predicted"/>
<accession>A0A699XMA8</accession>
<reference evidence="2" key="1">
    <citation type="journal article" date="2019" name="Sci. Rep.">
        <title>Draft genome of Tanacetum cinerariifolium, the natural source of mosquito coil.</title>
        <authorList>
            <person name="Yamashiro T."/>
            <person name="Shiraishi A."/>
            <person name="Satake H."/>
            <person name="Nakayama K."/>
        </authorList>
    </citation>
    <scope>NUCLEOTIDE SEQUENCE</scope>
</reference>
<evidence type="ECO:0000256" key="1">
    <source>
        <dbReference type="SAM" id="MobiDB-lite"/>
    </source>
</evidence>
<protein>
    <submittedName>
        <fullName evidence="2">Uncharacterized protein</fullName>
    </submittedName>
</protein>